<dbReference type="EMBL" id="JASFZW010000002">
    <property type="protein sequence ID" value="KAK2079555.1"/>
    <property type="molecule type" value="Genomic_DNA"/>
</dbReference>
<accession>A0AAD9ILR5</accession>
<dbReference type="SMART" id="SM00219">
    <property type="entry name" value="TyrKc"/>
    <property type="match status" value="1"/>
</dbReference>
<dbReference type="PROSITE" id="PS50082">
    <property type="entry name" value="WD_REPEATS_2"/>
    <property type="match status" value="1"/>
</dbReference>
<feature type="region of interest" description="Disordered" evidence="4">
    <location>
        <begin position="406"/>
        <end position="427"/>
    </location>
</feature>
<dbReference type="GO" id="GO:0004713">
    <property type="term" value="F:protein tyrosine kinase activity"/>
    <property type="evidence" value="ECO:0007669"/>
    <property type="project" value="InterPro"/>
</dbReference>
<dbReference type="SUPFAM" id="SSF50978">
    <property type="entry name" value="WD40 repeat-like"/>
    <property type="match status" value="1"/>
</dbReference>
<dbReference type="Proteomes" id="UP001255856">
    <property type="component" value="Unassembled WGS sequence"/>
</dbReference>
<dbReference type="PANTHER" id="PTHR22838:SF0">
    <property type="entry name" value="WD REPEAT-CONTAINING PROTEIN 26"/>
    <property type="match status" value="1"/>
</dbReference>
<dbReference type="Pfam" id="PF23627">
    <property type="entry name" value="LisH_WDR26"/>
    <property type="match status" value="1"/>
</dbReference>
<dbReference type="PROSITE" id="PS50011">
    <property type="entry name" value="PROTEIN_KINASE_DOM"/>
    <property type="match status" value="1"/>
</dbReference>
<keyword evidence="1 3" id="KW-0853">WD repeat</keyword>
<dbReference type="Gene3D" id="2.130.10.10">
    <property type="entry name" value="YVTN repeat-like/Quinoprotein amine dehydrogenase"/>
    <property type="match status" value="2"/>
</dbReference>
<evidence type="ECO:0000256" key="2">
    <source>
        <dbReference type="ARBA" id="ARBA00022737"/>
    </source>
</evidence>
<dbReference type="PANTHER" id="PTHR22838">
    <property type="entry name" value="WD REPEAT PROTEIN 26-RELATED"/>
    <property type="match status" value="1"/>
</dbReference>
<dbReference type="InterPro" id="IPR006594">
    <property type="entry name" value="LisH"/>
</dbReference>
<dbReference type="InterPro" id="IPR011009">
    <property type="entry name" value="Kinase-like_dom_sf"/>
</dbReference>
<gene>
    <name evidence="6" type="ORF">QBZ16_001949</name>
</gene>
<evidence type="ECO:0000256" key="4">
    <source>
        <dbReference type="SAM" id="MobiDB-lite"/>
    </source>
</evidence>
<feature type="domain" description="Protein kinase" evidence="5">
    <location>
        <begin position="589"/>
        <end position="839"/>
    </location>
</feature>
<dbReference type="Gene3D" id="1.10.510.10">
    <property type="entry name" value="Transferase(Phosphotransferase) domain 1"/>
    <property type="match status" value="1"/>
</dbReference>
<dbReference type="InterPro" id="IPR020635">
    <property type="entry name" value="Tyr_kinase_cat_dom"/>
</dbReference>
<dbReference type="AlphaFoldDB" id="A0AAD9ILR5"/>
<keyword evidence="7" id="KW-1185">Reference proteome</keyword>
<dbReference type="InterPro" id="IPR051350">
    <property type="entry name" value="WD_repeat-ST_regulator"/>
</dbReference>
<dbReference type="PROSITE" id="PS50896">
    <property type="entry name" value="LISH"/>
    <property type="match status" value="1"/>
</dbReference>
<evidence type="ECO:0000259" key="5">
    <source>
        <dbReference type="PROSITE" id="PS50011"/>
    </source>
</evidence>
<dbReference type="InterPro" id="IPR000719">
    <property type="entry name" value="Prot_kinase_dom"/>
</dbReference>
<comment type="caution">
    <text evidence="6">The sequence shown here is derived from an EMBL/GenBank/DDBJ whole genome shotgun (WGS) entry which is preliminary data.</text>
</comment>
<evidence type="ECO:0000256" key="3">
    <source>
        <dbReference type="PROSITE-ProRule" id="PRU00221"/>
    </source>
</evidence>
<dbReference type="Gene3D" id="3.30.200.20">
    <property type="entry name" value="Phosphorylase Kinase, domain 1"/>
    <property type="match status" value="1"/>
</dbReference>
<name>A0AAD9ILR5_PROWI</name>
<evidence type="ECO:0000313" key="7">
    <source>
        <dbReference type="Proteomes" id="UP001255856"/>
    </source>
</evidence>
<sequence>MGPTLLGSEDPRMGPRQMILRSEFVRLLEQALESLGYPDLASRLEQESGISMQPQVASQFRDAVVHGRWNAALGLLPALTQGEESEAAQARFLLTRQKYLEQVSAGDAASALRTLRAELVPLGVQRRHLLPPSLLIPDRRLEELVEQALLAQAERCHYLNCAPGQQSLFVDLQAGPEQLPSECTQALEMHADEVWALQFSADGRWLASAGKDGAAVLGSDGRVRLHRLPSGDLEREIGFAGAAGADFPVNAAAWFPDSRHFLAALLDKALYVADAATGAVTRRLKQTQHTYDVVVSRDGSTVVTVGQDRRLRFHRLADGREASVAESGAVTCLSVSRSGDYLLANLASAVIHLWPLGDLAASEQGALDGAVASTGAPPAAQASTPQEEEIELDRAMFRFPVDGEAGAQATPAAAPPTGPLRPGAVDPLDALAQSPLQEFRVGSQQERFVIRTCLGGHAEAFVASGGEEGRVRIWHRDSGALLQELGGHAGTINAVAWSPSDNYLLASASDDKTIRIWRAPAALAASAAARALMKQDLDHAASCFPNQGHERISGTLNLRRLSARVSSNLGVQSPMELIEGMPMIDPKRLKKLKRLSKSSYAVVEQALLRPEGAPEDSEEGIKVAVKRLRQSAYTERDIIMFAKEAELLVQLEQHPCEYAAGGSLQDLLEAQMEDPRVQLYSLPEAIRWARQIASGVLLLHDYKPKYIHRDIRAENILLFNPPGKGSKLVAKLADFGMHTWPPEVLKQNAYDETVDIYSLGVVLYELFMRRSLVIYFNSQDNFVKMTASDYAKQVAKGYRMPLADKLPSQLKKLIESCLDGDPAQRPSIRHILVVLHAVDEAGSLKVADKVLPGCACSVM</sequence>
<proteinExistence type="predicted"/>
<dbReference type="InterPro" id="IPR015943">
    <property type="entry name" value="WD40/YVTN_repeat-like_dom_sf"/>
</dbReference>
<dbReference type="Pfam" id="PF00400">
    <property type="entry name" value="WD40"/>
    <property type="match status" value="2"/>
</dbReference>
<keyword evidence="2" id="KW-0677">Repeat</keyword>
<evidence type="ECO:0000313" key="6">
    <source>
        <dbReference type="EMBL" id="KAK2079555.1"/>
    </source>
</evidence>
<protein>
    <recommendedName>
        <fullName evidence="5">Protein kinase domain-containing protein</fullName>
    </recommendedName>
</protein>
<dbReference type="InterPro" id="IPR008266">
    <property type="entry name" value="Tyr_kinase_AS"/>
</dbReference>
<reference evidence="6" key="1">
    <citation type="submission" date="2021-01" db="EMBL/GenBank/DDBJ databases">
        <authorList>
            <person name="Eckstrom K.M.E."/>
        </authorList>
    </citation>
    <scope>NUCLEOTIDE SEQUENCE</scope>
    <source>
        <strain evidence="6">UVCC 0001</strain>
    </source>
</reference>
<evidence type="ECO:0000256" key="1">
    <source>
        <dbReference type="ARBA" id="ARBA00022574"/>
    </source>
</evidence>
<dbReference type="SUPFAM" id="SSF56112">
    <property type="entry name" value="Protein kinase-like (PK-like)"/>
    <property type="match status" value="1"/>
</dbReference>
<feature type="repeat" description="WD" evidence="3">
    <location>
        <begin position="485"/>
        <end position="517"/>
    </location>
</feature>
<organism evidence="6 7">
    <name type="scientific">Prototheca wickerhamii</name>
    <dbReference type="NCBI Taxonomy" id="3111"/>
    <lineage>
        <taxon>Eukaryota</taxon>
        <taxon>Viridiplantae</taxon>
        <taxon>Chlorophyta</taxon>
        <taxon>core chlorophytes</taxon>
        <taxon>Trebouxiophyceae</taxon>
        <taxon>Chlorellales</taxon>
        <taxon>Chlorellaceae</taxon>
        <taxon>Prototheca</taxon>
    </lineage>
</organism>
<dbReference type="GO" id="GO:0005524">
    <property type="term" value="F:ATP binding"/>
    <property type="evidence" value="ECO:0007669"/>
    <property type="project" value="InterPro"/>
</dbReference>
<dbReference type="Pfam" id="PF00069">
    <property type="entry name" value="Pkinase"/>
    <property type="match status" value="1"/>
</dbReference>
<dbReference type="SMART" id="SM00320">
    <property type="entry name" value="WD40"/>
    <property type="match status" value="6"/>
</dbReference>
<dbReference type="PROSITE" id="PS00109">
    <property type="entry name" value="PROTEIN_KINASE_TYR"/>
    <property type="match status" value="1"/>
</dbReference>
<dbReference type="InterPro" id="IPR001680">
    <property type="entry name" value="WD40_rpt"/>
</dbReference>
<dbReference type="PROSITE" id="PS50294">
    <property type="entry name" value="WD_REPEATS_REGION"/>
    <property type="match status" value="1"/>
</dbReference>
<dbReference type="InterPro" id="IPR036322">
    <property type="entry name" value="WD40_repeat_dom_sf"/>
</dbReference>